<evidence type="ECO:0000259" key="3">
    <source>
        <dbReference type="PROSITE" id="PS51272"/>
    </source>
</evidence>
<keyword evidence="2" id="KW-0732">Signal</keyword>
<organism evidence="4 5">
    <name type="scientific">Sinanaerobacter chloroacetimidivorans</name>
    <dbReference type="NCBI Taxonomy" id="2818044"/>
    <lineage>
        <taxon>Bacteria</taxon>
        <taxon>Bacillati</taxon>
        <taxon>Bacillota</taxon>
        <taxon>Clostridia</taxon>
        <taxon>Peptostreptococcales</taxon>
        <taxon>Anaerovoracaceae</taxon>
        <taxon>Sinanaerobacter</taxon>
    </lineage>
</organism>
<comment type="caution">
    <text evidence="4">The sequence shown here is derived from an EMBL/GenBank/DDBJ whole genome shotgun (WGS) entry which is preliminary data.</text>
</comment>
<reference evidence="4" key="1">
    <citation type="submission" date="2021-04" db="EMBL/GenBank/DDBJ databases">
        <title>Sinoanaerobacter chloroacetimidivorans sp. nov., an obligate anaerobic bacterium isolated from anaerobic sludge.</title>
        <authorList>
            <person name="Bao Y."/>
        </authorList>
    </citation>
    <scope>NUCLEOTIDE SEQUENCE</scope>
    <source>
        <strain evidence="4">BAD-6</strain>
    </source>
</reference>
<dbReference type="Proteomes" id="UP000675664">
    <property type="component" value="Unassembled WGS sequence"/>
</dbReference>
<dbReference type="Pfam" id="PF00395">
    <property type="entry name" value="SLH"/>
    <property type="match status" value="1"/>
</dbReference>
<accession>A0A8J8B2Z1</accession>
<feature type="signal peptide" evidence="2">
    <location>
        <begin position="1"/>
        <end position="33"/>
    </location>
</feature>
<dbReference type="InterPro" id="IPR001119">
    <property type="entry name" value="SLH_dom"/>
</dbReference>
<feature type="chain" id="PRO_5035224148" evidence="2">
    <location>
        <begin position="34"/>
        <end position="637"/>
    </location>
</feature>
<proteinExistence type="predicted"/>
<reference evidence="4" key="2">
    <citation type="submission" date="2021-04" db="EMBL/GenBank/DDBJ databases">
        <authorList>
            <person name="Liu J."/>
        </authorList>
    </citation>
    <scope>NUCLEOTIDE SEQUENCE</scope>
    <source>
        <strain evidence="4">BAD-6</strain>
    </source>
</reference>
<dbReference type="RefSeq" id="WP_227019345.1">
    <property type="nucleotide sequence ID" value="NZ_JAGSND010000011.1"/>
</dbReference>
<name>A0A8J8B2Z1_9FIRM</name>
<keyword evidence="1" id="KW-0677">Repeat</keyword>
<dbReference type="PROSITE" id="PS51272">
    <property type="entry name" value="SLH"/>
    <property type="match status" value="2"/>
</dbReference>
<keyword evidence="5" id="KW-1185">Reference proteome</keyword>
<evidence type="ECO:0000256" key="1">
    <source>
        <dbReference type="ARBA" id="ARBA00022737"/>
    </source>
</evidence>
<evidence type="ECO:0000313" key="4">
    <source>
        <dbReference type="EMBL" id="MBR0599212.1"/>
    </source>
</evidence>
<gene>
    <name evidence="4" type="ORF">KCX82_15080</name>
</gene>
<feature type="domain" description="SLH" evidence="3">
    <location>
        <begin position="92"/>
        <end position="155"/>
    </location>
</feature>
<feature type="domain" description="SLH" evidence="3">
    <location>
        <begin position="28"/>
        <end position="91"/>
    </location>
</feature>
<dbReference type="EMBL" id="JAGSND010000011">
    <property type="protein sequence ID" value="MBR0599212.1"/>
    <property type="molecule type" value="Genomic_DNA"/>
</dbReference>
<sequence>MFKKVKTEKIRVSVAVFLVLTLLSAAVPFSALAADSSATSADSATMLLASMGVISADSSGSYNLSKSLTRAEFAKMLVMASSYKDSVATASVSSPFRDVPAKNWAAPYIKIAAAKGLLSGYSDGSFRPDNTITLEQGVNSVLKLLGYTQSDFTGAFPYAQMNLYSSSGLSANIAGGIGTLMTKGDAASLIYNMMGTSIKDGTKKYAETLGYSLNDSGEVDYAGVISANMYGPYTVKSSSWASELGMNTSNLIIYKNGSVVAASEVEKYDLLYYSQSKSSVWVYDDRVTGIYEKASPSQNAVTAVTVSGTEYQLESTAAFAALSSAGTLKIGNTVTLLLGKNGGVADAVAITVLNESVMMYVTEAGTKTYSTASGSSYTSKYVKGIKPNGSEVEYAISQDWVDVGDIIKISFDKDDNMNINPVSSGGKIAGKVDADLRTIGSTAVSANVTMLDTNLGNYAATSLSRLNGVTIKSDDVLYYEASNGQITSLILKDVTGDTMEYGVVTSAKSNNSGMSLSGSYTYLLDGAQATLTTQSSTLNVHAGPAKFYGESGEISMIRNLTATGTRIKSFNSTQVSVDDDIGTYPISGNVSVYTKTSTTYKISTLSAALSAYQSNKTVSFYYDKDPAAGGQIRVIVY</sequence>
<dbReference type="AlphaFoldDB" id="A0A8J8B2Z1"/>
<evidence type="ECO:0000256" key="2">
    <source>
        <dbReference type="SAM" id="SignalP"/>
    </source>
</evidence>
<evidence type="ECO:0000313" key="5">
    <source>
        <dbReference type="Proteomes" id="UP000675664"/>
    </source>
</evidence>
<protein>
    <submittedName>
        <fullName evidence="4">S-layer homology domain-containing protein</fullName>
    </submittedName>
</protein>